<sequence>MKRPRKSKKRVSKKITKQWIMEKYQEQKDWWEKEDQREQKWVTHYCSNHQILLVGDGDFSFSLSLAKGFGSASNIVASSFDTYDEVTKKYKNAKSNLVELQKLGACLLHGVDATAMKFYPDLKMRRFDRIIFNFPHAGFHRKEDNLLMIKMHMDLVFGFFKNASHMLRANGEIHVNHKTTPPFDKWNLEKLAEENFMTMIECVDFHKEDYPGYNNKRGDSYRCDDPFPLGKCSTFKFINNPKSLKNHLRRNHMEVSRQQMTNLPFQETHYIERFPAPADLNYHPQTILPFREIPNIEQVPTPVELNYHPRARPPFQNIQNTEQFPAPVGLNYQPRTRLREIQNMEQFPAPVDHNYQPRTRLQEIQNMEQFPAPVDRNYHPRTRLPLRVIENMEQFPDEVDLNYRLQTSVFPKTNQLDYYPQTSRFLKMNEPIRSEFDLRNRYNSISRDYINSETEIHGRVASSSDCYHYVRNMTFEDWYNQWSHCNPCNREQHQLIADIL</sequence>
<keyword evidence="2" id="KW-1185">Reference proteome</keyword>
<organism evidence="1 2">
    <name type="scientific">Trifolium pratense</name>
    <name type="common">Red clover</name>
    <dbReference type="NCBI Taxonomy" id="57577"/>
    <lineage>
        <taxon>Eukaryota</taxon>
        <taxon>Viridiplantae</taxon>
        <taxon>Streptophyta</taxon>
        <taxon>Embryophyta</taxon>
        <taxon>Tracheophyta</taxon>
        <taxon>Spermatophyta</taxon>
        <taxon>Magnoliopsida</taxon>
        <taxon>eudicotyledons</taxon>
        <taxon>Gunneridae</taxon>
        <taxon>Pentapetalae</taxon>
        <taxon>rosids</taxon>
        <taxon>fabids</taxon>
        <taxon>Fabales</taxon>
        <taxon>Fabaceae</taxon>
        <taxon>Papilionoideae</taxon>
        <taxon>50 kb inversion clade</taxon>
        <taxon>NPAAA clade</taxon>
        <taxon>Hologalegina</taxon>
        <taxon>IRL clade</taxon>
        <taxon>Trifolieae</taxon>
        <taxon>Trifolium</taxon>
    </lineage>
</organism>
<name>A0ACB0J868_TRIPR</name>
<dbReference type="EMBL" id="CASHSV030000024">
    <property type="protein sequence ID" value="CAJ2640134.1"/>
    <property type="molecule type" value="Genomic_DNA"/>
</dbReference>
<protein>
    <submittedName>
        <fullName evidence="1">Uncharacterized protein</fullName>
    </submittedName>
</protein>
<comment type="caution">
    <text evidence="1">The sequence shown here is derived from an EMBL/GenBank/DDBJ whole genome shotgun (WGS) entry which is preliminary data.</text>
</comment>
<evidence type="ECO:0000313" key="2">
    <source>
        <dbReference type="Proteomes" id="UP001177021"/>
    </source>
</evidence>
<proteinExistence type="predicted"/>
<dbReference type="Proteomes" id="UP001177021">
    <property type="component" value="Unassembled WGS sequence"/>
</dbReference>
<evidence type="ECO:0000313" key="1">
    <source>
        <dbReference type="EMBL" id="CAJ2640134.1"/>
    </source>
</evidence>
<accession>A0ACB0J868</accession>
<gene>
    <name evidence="1" type="ORF">MILVUS5_LOCUS10032</name>
</gene>
<reference evidence="1" key="1">
    <citation type="submission" date="2023-10" db="EMBL/GenBank/DDBJ databases">
        <authorList>
            <person name="Rodriguez Cubillos JULIANA M."/>
            <person name="De Vega J."/>
        </authorList>
    </citation>
    <scope>NUCLEOTIDE SEQUENCE</scope>
</reference>